<evidence type="ECO:0000313" key="10">
    <source>
        <dbReference type="Proteomes" id="UP000626786"/>
    </source>
</evidence>
<dbReference type="CDD" id="cd07153">
    <property type="entry name" value="Fur_like"/>
    <property type="match status" value="1"/>
</dbReference>
<keyword evidence="4" id="KW-0678">Repressor</keyword>
<dbReference type="InterPro" id="IPR043135">
    <property type="entry name" value="Fur_C"/>
</dbReference>
<accession>A0ABR8U612</accession>
<evidence type="ECO:0000256" key="8">
    <source>
        <dbReference type="ARBA" id="ARBA00023163"/>
    </source>
</evidence>
<keyword evidence="7" id="KW-0238">DNA-binding</keyword>
<name>A0ABR8U612_9BACL</name>
<gene>
    <name evidence="9" type="ORF">H9649_01010</name>
</gene>
<comment type="caution">
    <text evidence="9">The sequence shown here is derived from an EMBL/GenBank/DDBJ whole genome shotgun (WGS) entry which is preliminary data.</text>
</comment>
<organism evidence="9 10">
    <name type="scientific">Sporosarcina quadrami</name>
    <dbReference type="NCBI Taxonomy" id="2762234"/>
    <lineage>
        <taxon>Bacteria</taxon>
        <taxon>Bacillati</taxon>
        <taxon>Bacillota</taxon>
        <taxon>Bacilli</taxon>
        <taxon>Bacillales</taxon>
        <taxon>Caryophanaceae</taxon>
        <taxon>Sporosarcina</taxon>
    </lineage>
</organism>
<dbReference type="Pfam" id="PF01475">
    <property type="entry name" value="FUR"/>
    <property type="match status" value="1"/>
</dbReference>
<reference evidence="9 10" key="1">
    <citation type="submission" date="2020-08" db="EMBL/GenBank/DDBJ databases">
        <title>A Genomic Blueprint of the Chicken Gut Microbiome.</title>
        <authorList>
            <person name="Gilroy R."/>
            <person name="Ravi A."/>
            <person name="Getino M."/>
            <person name="Pursley I."/>
            <person name="Horton D.L."/>
            <person name="Alikhan N.-F."/>
            <person name="Baker D."/>
            <person name="Gharbi K."/>
            <person name="Hall N."/>
            <person name="Watson M."/>
            <person name="Adriaenssens E.M."/>
            <person name="Foster-Nyarko E."/>
            <person name="Jarju S."/>
            <person name="Secka A."/>
            <person name="Antonio M."/>
            <person name="Oren A."/>
            <person name="Chaudhuri R."/>
            <person name="La Ragione R.M."/>
            <person name="Hildebrand F."/>
            <person name="Pallen M.J."/>
        </authorList>
    </citation>
    <scope>NUCLEOTIDE SEQUENCE [LARGE SCALE GENOMIC DNA]</scope>
    <source>
        <strain evidence="9 10">Sa2YVA2</strain>
    </source>
</reference>
<evidence type="ECO:0000313" key="9">
    <source>
        <dbReference type="EMBL" id="MBD7983143.1"/>
    </source>
</evidence>
<comment type="subcellular location">
    <subcellularLocation>
        <location evidence="1">Cytoplasm</location>
    </subcellularLocation>
</comment>
<comment type="similarity">
    <text evidence="2">Belongs to the Fur family.</text>
</comment>
<evidence type="ECO:0000256" key="7">
    <source>
        <dbReference type="ARBA" id="ARBA00023125"/>
    </source>
</evidence>
<keyword evidence="6" id="KW-0805">Transcription regulation</keyword>
<keyword evidence="3" id="KW-0963">Cytoplasm</keyword>
<keyword evidence="8" id="KW-0804">Transcription</keyword>
<evidence type="ECO:0000256" key="1">
    <source>
        <dbReference type="ARBA" id="ARBA00004496"/>
    </source>
</evidence>
<evidence type="ECO:0000256" key="5">
    <source>
        <dbReference type="ARBA" id="ARBA00022833"/>
    </source>
</evidence>
<dbReference type="InterPro" id="IPR036390">
    <property type="entry name" value="WH_DNA-bd_sf"/>
</dbReference>
<dbReference type="Proteomes" id="UP000626786">
    <property type="component" value="Unassembled WGS sequence"/>
</dbReference>
<dbReference type="RefSeq" id="WP_191692783.1">
    <property type="nucleotide sequence ID" value="NZ_JACSQN010000001.1"/>
</dbReference>
<dbReference type="PANTHER" id="PTHR33202">
    <property type="entry name" value="ZINC UPTAKE REGULATION PROTEIN"/>
    <property type="match status" value="1"/>
</dbReference>
<keyword evidence="5" id="KW-0862">Zinc</keyword>
<dbReference type="InterPro" id="IPR002481">
    <property type="entry name" value="FUR"/>
</dbReference>
<evidence type="ECO:0000256" key="3">
    <source>
        <dbReference type="ARBA" id="ARBA00022490"/>
    </source>
</evidence>
<evidence type="ECO:0000256" key="6">
    <source>
        <dbReference type="ARBA" id="ARBA00023015"/>
    </source>
</evidence>
<dbReference type="EMBL" id="JACSQN010000001">
    <property type="protein sequence ID" value="MBD7983143.1"/>
    <property type="molecule type" value="Genomic_DNA"/>
</dbReference>
<evidence type="ECO:0000256" key="2">
    <source>
        <dbReference type="ARBA" id="ARBA00007957"/>
    </source>
</evidence>
<protein>
    <submittedName>
        <fullName evidence="9">Transcriptional repressor</fullName>
    </submittedName>
</protein>
<proteinExistence type="inferred from homology"/>
<evidence type="ECO:0000256" key="4">
    <source>
        <dbReference type="ARBA" id="ARBA00022491"/>
    </source>
</evidence>
<dbReference type="PANTHER" id="PTHR33202:SF1">
    <property type="entry name" value="FERRIC UPTAKE REGULATION PROTEIN"/>
    <property type="match status" value="1"/>
</dbReference>
<dbReference type="Gene3D" id="1.10.10.10">
    <property type="entry name" value="Winged helix-like DNA-binding domain superfamily/Winged helix DNA-binding domain"/>
    <property type="match status" value="1"/>
</dbReference>
<dbReference type="Gene3D" id="3.30.1490.190">
    <property type="match status" value="1"/>
</dbReference>
<keyword evidence="10" id="KW-1185">Reference proteome</keyword>
<sequence length="138" mass="16003">MTLDEAWEVLIQNQFKRTRNREIILEFLIAKDRYVTAMEVRNHMAADNPGVSFDTIYRNLSTFSELGILEETELNGERQFRMQCDHGVHHHHFICTDCGKTKNIPHCPMETLAVNLPGYEVEGHKFEVYGKCPVCVHP</sequence>
<dbReference type="SUPFAM" id="SSF46785">
    <property type="entry name" value="Winged helix' DNA-binding domain"/>
    <property type="match status" value="1"/>
</dbReference>
<dbReference type="InterPro" id="IPR036388">
    <property type="entry name" value="WH-like_DNA-bd_sf"/>
</dbReference>